<name>A0A075RA44_BRELA</name>
<dbReference type="Pfam" id="PF12986">
    <property type="entry name" value="DUF3870"/>
    <property type="match status" value="1"/>
</dbReference>
<evidence type="ECO:0000313" key="2">
    <source>
        <dbReference type="EMBL" id="AIG28133.1"/>
    </source>
</evidence>
<accession>A0A075RA44</accession>
<feature type="domain" description="DUF3870" evidence="1">
    <location>
        <begin position="18"/>
        <end position="108"/>
    </location>
</feature>
<evidence type="ECO:0000313" key="3">
    <source>
        <dbReference type="Proteomes" id="UP000005850"/>
    </source>
</evidence>
<dbReference type="EMBL" id="CP007806">
    <property type="protein sequence ID" value="AIG28133.1"/>
    <property type="molecule type" value="Genomic_DNA"/>
</dbReference>
<dbReference type="STRING" id="1042163.BRLA_c038330"/>
<protein>
    <recommendedName>
        <fullName evidence="1">DUF3870 domain-containing protein</fullName>
    </recommendedName>
</protein>
<keyword evidence="3" id="KW-1185">Reference proteome</keyword>
<dbReference type="InterPro" id="IPR024617">
    <property type="entry name" value="DUF3870"/>
</dbReference>
<dbReference type="HOGENOM" id="CLU_114448_2_1_9"/>
<sequence length="115" mass="12798">MTNVPLPRYTDDAYILATGFAQLPKGTPLTDSQKMFACSLVMDSRTDLVVDASFTFLMGLNEEFIRGLVIGAYLPAEWEKLQATIRKRALVPTQGTVLQALRSALDRYLEGKQQV</sequence>
<reference evidence="2 3" key="1">
    <citation type="journal article" date="2011" name="J. Bacteriol.">
        <title>Genome sequence of Brevibacillus laterosporus LMG 15441, a pathogen of invertebrates.</title>
        <authorList>
            <person name="Djukic M."/>
            <person name="Poehlein A."/>
            <person name="Thurmer A."/>
            <person name="Daniel R."/>
        </authorList>
    </citation>
    <scope>NUCLEOTIDE SEQUENCE [LARGE SCALE GENOMIC DNA]</scope>
    <source>
        <strain evidence="2 3">LMG 15441</strain>
    </source>
</reference>
<dbReference type="RefSeq" id="WP_022586467.1">
    <property type="nucleotide sequence ID" value="NZ_CP007806.1"/>
</dbReference>
<dbReference type="AlphaFoldDB" id="A0A075RA44"/>
<dbReference type="Proteomes" id="UP000005850">
    <property type="component" value="Chromosome"/>
</dbReference>
<organism evidence="2 3">
    <name type="scientific">Brevibacillus laterosporus LMG 15441</name>
    <dbReference type="NCBI Taxonomy" id="1042163"/>
    <lineage>
        <taxon>Bacteria</taxon>
        <taxon>Bacillati</taxon>
        <taxon>Bacillota</taxon>
        <taxon>Bacilli</taxon>
        <taxon>Bacillales</taxon>
        <taxon>Paenibacillaceae</taxon>
        <taxon>Brevibacillus</taxon>
    </lineage>
</organism>
<gene>
    <name evidence="2" type="ORF">BRLA_c038330</name>
</gene>
<proteinExistence type="predicted"/>
<dbReference type="KEGG" id="blr:BRLA_c038330"/>
<evidence type="ECO:0000259" key="1">
    <source>
        <dbReference type="Pfam" id="PF12986"/>
    </source>
</evidence>